<proteinExistence type="predicted"/>
<dbReference type="CDD" id="cd06173">
    <property type="entry name" value="MFS_MefA_like"/>
    <property type="match status" value="1"/>
</dbReference>
<feature type="transmembrane region" description="Helical" evidence="6">
    <location>
        <begin position="252"/>
        <end position="272"/>
    </location>
</feature>
<feature type="transmembrane region" description="Helical" evidence="6">
    <location>
        <begin position="101"/>
        <end position="124"/>
    </location>
</feature>
<comment type="subcellular location">
    <subcellularLocation>
        <location evidence="1">Cell membrane</location>
        <topology evidence="1">Multi-pass membrane protein</topology>
    </subcellularLocation>
</comment>
<dbReference type="GO" id="GO:0005886">
    <property type="term" value="C:plasma membrane"/>
    <property type="evidence" value="ECO:0007669"/>
    <property type="project" value="UniProtKB-SubCell"/>
</dbReference>
<feature type="transmembrane region" description="Helical" evidence="6">
    <location>
        <begin position="301"/>
        <end position="322"/>
    </location>
</feature>
<evidence type="ECO:0000256" key="4">
    <source>
        <dbReference type="ARBA" id="ARBA00022989"/>
    </source>
</evidence>
<dbReference type="AlphaFoldDB" id="A0A2T2WUV2"/>
<feature type="transmembrane region" description="Helical" evidence="6">
    <location>
        <begin position="41"/>
        <end position="62"/>
    </location>
</feature>
<dbReference type="EMBL" id="PXYT01000045">
    <property type="protein sequence ID" value="PSR26002.1"/>
    <property type="molecule type" value="Genomic_DNA"/>
</dbReference>
<dbReference type="PANTHER" id="PTHR23513">
    <property type="entry name" value="INTEGRAL MEMBRANE EFFLUX PROTEIN-RELATED"/>
    <property type="match status" value="1"/>
</dbReference>
<organism evidence="7 8">
    <name type="scientific">Sulfobacillus benefaciens</name>
    <dbReference type="NCBI Taxonomy" id="453960"/>
    <lineage>
        <taxon>Bacteria</taxon>
        <taxon>Bacillati</taxon>
        <taxon>Bacillota</taxon>
        <taxon>Clostridia</taxon>
        <taxon>Eubacteriales</taxon>
        <taxon>Clostridiales Family XVII. Incertae Sedis</taxon>
        <taxon>Sulfobacillus</taxon>
    </lineage>
</organism>
<feature type="transmembrane region" description="Helical" evidence="6">
    <location>
        <begin position="74"/>
        <end position="95"/>
    </location>
</feature>
<dbReference type="Gene3D" id="1.20.1250.20">
    <property type="entry name" value="MFS general substrate transporter like domains"/>
    <property type="match status" value="1"/>
</dbReference>
<keyword evidence="2" id="KW-1003">Cell membrane</keyword>
<evidence type="ECO:0000313" key="7">
    <source>
        <dbReference type="EMBL" id="PSR26002.1"/>
    </source>
</evidence>
<evidence type="ECO:0000256" key="3">
    <source>
        <dbReference type="ARBA" id="ARBA00022692"/>
    </source>
</evidence>
<evidence type="ECO:0000256" key="1">
    <source>
        <dbReference type="ARBA" id="ARBA00004651"/>
    </source>
</evidence>
<evidence type="ECO:0000256" key="6">
    <source>
        <dbReference type="SAM" id="Phobius"/>
    </source>
</evidence>
<dbReference type="PANTHER" id="PTHR23513:SF6">
    <property type="entry name" value="MAJOR FACILITATOR SUPERFAMILY ASSOCIATED DOMAIN-CONTAINING PROTEIN"/>
    <property type="match status" value="1"/>
</dbReference>
<keyword evidence="3 6" id="KW-0812">Transmembrane</keyword>
<evidence type="ECO:0000313" key="8">
    <source>
        <dbReference type="Proteomes" id="UP000242699"/>
    </source>
</evidence>
<comment type="caution">
    <text evidence="7">The sequence shown here is derived from an EMBL/GenBank/DDBJ whole genome shotgun (WGS) entry which is preliminary data.</text>
</comment>
<evidence type="ECO:0000256" key="2">
    <source>
        <dbReference type="ARBA" id="ARBA00022475"/>
    </source>
</evidence>
<dbReference type="GO" id="GO:0022857">
    <property type="term" value="F:transmembrane transporter activity"/>
    <property type="evidence" value="ECO:0007669"/>
    <property type="project" value="InterPro"/>
</dbReference>
<keyword evidence="4 6" id="KW-1133">Transmembrane helix</keyword>
<evidence type="ECO:0008006" key="9">
    <source>
        <dbReference type="Google" id="ProtNLM"/>
    </source>
</evidence>
<name>A0A2T2WUV2_9FIRM</name>
<sequence>MKFHGSFTSSRIIALVTSYRLGKNVFSVSLLWIIYNVSHSALLSGVAFGFQMLPLAVFFPIAGWLVDRLGRNRLLFPLEILRILSLVGLWVVIWSHDLPRFTIYLFFLAIISGFADSLYTVSLYGIIRDSSTDKELPKVNAQVEAVGRVAQLLGPLLAAYFLTHYAIFVVLTIPVVCSITTVVFLMTIPDHMLEERRERIALWSGFSTLRRHHTVFLMTAIAMVTNIAVSAIGALLVFYLRSQHIGSWRAGAAMDMGSVGILVISMIAPWLVSVLSPQQIIALSIGSMGVGITLVGIHGPYILLCLALALGHGPVVIYNTFMQSTIQSNIPREMLGRVGGAIGSLATASMPVAGFFSGDFAQSFGFPLTISFAGIITIFTGILGARLIVKTRPHIPNVRT</sequence>
<dbReference type="InterPro" id="IPR011701">
    <property type="entry name" value="MFS"/>
</dbReference>
<dbReference type="InterPro" id="IPR036259">
    <property type="entry name" value="MFS_trans_sf"/>
</dbReference>
<feature type="transmembrane region" description="Helical" evidence="6">
    <location>
        <begin position="334"/>
        <end position="356"/>
    </location>
</feature>
<feature type="transmembrane region" description="Helical" evidence="6">
    <location>
        <begin position="215"/>
        <end position="240"/>
    </location>
</feature>
<accession>A0A2T2WUV2</accession>
<protein>
    <recommendedName>
        <fullName evidence="9">Major facilitator superfamily (MFS) profile domain-containing protein</fullName>
    </recommendedName>
</protein>
<dbReference type="Proteomes" id="UP000242699">
    <property type="component" value="Unassembled WGS sequence"/>
</dbReference>
<evidence type="ECO:0000256" key="5">
    <source>
        <dbReference type="ARBA" id="ARBA00023136"/>
    </source>
</evidence>
<keyword evidence="5 6" id="KW-0472">Membrane</keyword>
<dbReference type="SUPFAM" id="SSF103473">
    <property type="entry name" value="MFS general substrate transporter"/>
    <property type="match status" value="1"/>
</dbReference>
<feature type="transmembrane region" description="Helical" evidence="6">
    <location>
        <begin position="368"/>
        <end position="389"/>
    </location>
</feature>
<reference evidence="7 8" key="1">
    <citation type="journal article" date="2014" name="BMC Genomics">
        <title>Comparison of environmental and isolate Sulfobacillus genomes reveals diverse carbon, sulfur, nitrogen, and hydrogen metabolisms.</title>
        <authorList>
            <person name="Justice N.B."/>
            <person name="Norman A."/>
            <person name="Brown C.T."/>
            <person name="Singh A."/>
            <person name="Thomas B.C."/>
            <person name="Banfield J.F."/>
        </authorList>
    </citation>
    <scope>NUCLEOTIDE SEQUENCE [LARGE SCALE GENOMIC DNA]</scope>
    <source>
        <strain evidence="7">AMDSBA1</strain>
    </source>
</reference>
<dbReference type="Pfam" id="PF07690">
    <property type="entry name" value="MFS_1"/>
    <property type="match status" value="1"/>
</dbReference>
<feature type="transmembrane region" description="Helical" evidence="6">
    <location>
        <begin position="12"/>
        <end position="35"/>
    </location>
</feature>
<feature type="transmembrane region" description="Helical" evidence="6">
    <location>
        <begin position="168"/>
        <end position="188"/>
    </location>
</feature>
<gene>
    <name evidence="7" type="ORF">C7B43_15430</name>
</gene>